<keyword evidence="3" id="KW-1185">Reference proteome</keyword>
<sequence>MSARAIITNLVACGAAPRLTPDGKGIALQPGRLPPDLRAQVLAHKPELVRLLAEAANDPAQNLQKPEVEHQPATLAPGTTPEAAAQTRPPPAPPAYDPGHAALLALAMAYCDRTGASDQARQDWQRDIADIPPELRADLYQHLRAQLPPAPPAPLRPAPAAVPRRPVPVSWSALAQPWRVADSAYLAHWGQCPACKAAATGHTDRCATGQHLHDTYLAALAGERRDKRSYSSALTSAGLLTAETTYLTRISVAHFGHTHEASSCTSERHTENS</sequence>
<evidence type="ECO:0000256" key="1">
    <source>
        <dbReference type="SAM" id="MobiDB-lite"/>
    </source>
</evidence>
<comment type="caution">
    <text evidence="2">The sequence shown here is derived from an EMBL/GenBank/DDBJ whole genome shotgun (WGS) entry which is preliminary data.</text>
</comment>
<feature type="region of interest" description="Disordered" evidence="1">
    <location>
        <begin position="60"/>
        <end position="97"/>
    </location>
</feature>
<organism evidence="2 3">
    <name type="scientific">Simplicispira metamorpha</name>
    <dbReference type="NCBI Taxonomy" id="80881"/>
    <lineage>
        <taxon>Bacteria</taxon>
        <taxon>Pseudomonadati</taxon>
        <taxon>Pseudomonadota</taxon>
        <taxon>Betaproteobacteria</taxon>
        <taxon>Burkholderiales</taxon>
        <taxon>Comamonadaceae</taxon>
        <taxon>Simplicispira</taxon>
    </lineage>
</organism>
<name>A0A4R2N739_9BURK</name>
<evidence type="ECO:0000313" key="2">
    <source>
        <dbReference type="EMBL" id="TCP16701.1"/>
    </source>
</evidence>
<evidence type="ECO:0000313" key="3">
    <source>
        <dbReference type="Proteomes" id="UP000295182"/>
    </source>
</evidence>
<reference evidence="2 3" key="1">
    <citation type="submission" date="2019-03" db="EMBL/GenBank/DDBJ databases">
        <title>Genomic Encyclopedia of Type Strains, Phase IV (KMG-IV): sequencing the most valuable type-strain genomes for metagenomic binning, comparative biology and taxonomic classification.</title>
        <authorList>
            <person name="Goeker M."/>
        </authorList>
    </citation>
    <scope>NUCLEOTIDE SEQUENCE [LARGE SCALE GENOMIC DNA]</scope>
    <source>
        <strain evidence="2 3">DSM 1837</strain>
    </source>
</reference>
<accession>A0A4R2N739</accession>
<evidence type="ECO:0008006" key="4">
    <source>
        <dbReference type="Google" id="ProtNLM"/>
    </source>
</evidence>
<dbReference type="Proteomes" id="UP000295182">
    <property type="component" value="Unassembled WGS sequence"/>
</dbReference>
<dbReference type="AlphaFoldDB" id="A0A4R2N739"/>
<dbReference type="RefSeq" id="WP_132750421.1">
    <property type="nucleotide sequence ID" value="NZ_SLXH01000016.1"/>
</dbReference>
<protein>
    <recommendedName>
        <fullName evidence="4">TubC N-terminal docking domain-containing protein</fullName>
    </recommendedName>
</protein>
<dbReference type="EMBL" id="SLXH01000016">
    <property type="protein sequence ID" value="TCP16701.1"/>
    <property type="molecule type" value="Genomic_DNA"/>
</dbReference>
<gene>
    <name evidence="2" type="ORF">EV674_1162</name>
</gene>
<proteinExistence type="predicted"/>